<feature type="transmembrane region" description="Helical" evidence="5">
    <location>
        <begin position="221"/>
        <end position="245"/>
    </location>
</feature>
<comment type="subcellular location">
    <subcellularLocation>
        <location evidence="1">Membrane</location>
        <topology evidence="1">Multi-pass membrane protein</topology>
    </subcellularLocation>
</comment>
<dbReference type="PANTHER" id="PTHR23501">
    <property type="entry name" value="MAJOR FACILITATOR SUPERFAMILY"/>
    <property type="match status" value="1"/>
</dbReference>
<dbReference type="InterPro" id="IPR036259">
    <property type="entry name" value="MFS_trans_sf"/>
</dbReference>
<dbReference type="SUPFAM" id="SSF103473">
    <property type="entry name" value="MFS general substrate transporter"/>
    <property type="match status" value="1"/>
</dbReference>
<keyword evidence="3 5" id="KW-1133">Transmembrane helix</keyword>
<evidence type="ECO:0000256" key="2">
    <source>
        <dbReference type="ARBA" id="ARBA00022692"/>
    </source>
</evidence>
<proteinExistence type="predicted"/>
<feature type="transmembrane region" description="Helical" evidence="5">
    <location>
        <begin position="257"/>
        <end position="279"/>
    </location>
</feature>
<keyword evidence="7" id="KW-1185">Reference proteome</keyword>
<comment type="caution">
    <text evidence="6">The sequence shown here is derived from an EMBL/GenBank/DDBJ whole genome shotgun (WGS) entry which is preliminary data.</text>
</comment>
<dbReference type="Proteomes" id="UP000469558">
    <property type="component" value="Unassembled WGS sequence"/>
</dbReference>
<sequence length="325" mass="35234">MWLLTEVMSMLFKRLGEALEVPIVAFAIFLVTWKLVEPVREGQTQESHLAKLKRIDFVGSAFLSSAIVACLLALNLFSNAESWSNPLPILTLAVGVFLMIIFCLVEKRWAKEPISPLDLLMKRDTCTSYFILGCQMAAQLSMMSSVPLYFQVTQRAKSGEAGAYLVPAVIGNTIGGLGTGIYINKSGRYKLPIVLSGGLAAIAYTLLILRWRGNTNVWESLYIFPGGLGTGIAYSATFIALAASVTEEEMAIAGTGLYTSSGIGAVVGISITGAVFQGWTKLGLQNALRGVKNGREKRSHNELSRMSTTSTASVDLFIDWLLMDI</sequence>
<keyword evidence="4 5" id="KW-0472">Membrane</keyword>
<dbReference type="OrthoDB" id="6770063at2759"/>
<keyword evidence="2 5" id="KW-0812">Transmembrane</keyword>
<reference evidence="6 7" key="1">
    <citation type="submission" date="2018-05" db="EMBL/GenBank/DDBJ databases">
        <title>Genome sequencing and assembly of the regulated plant pathogen Lachnellula willkommii and related sister species for the development of diagnostic species identification markers.</title>
        <authorList>
            <person name="Giroux E."/>
            <person name="Bilodeau G."/>
        </authorList>
    </citation>
    <scope>NUCLEOTIDE SEQUENCE [LARGE SCALE GENOMIC DNA]</scope>
    <source>
        <strain evidence="6 7">CBS 268.59</strain>
    </source>
</reference>
<feature type="transmembrane region" description="Helical" evidence="5">
    <location>
        <begin position="57"/>
        <end position="77"/>
    </location>
</feature>
<dbReference type="GO" id="GO:0015174">
    <property type="term" value="F:basic amino acid transmembrane transporter activity"/>
    <property type="evidence" value="ECO:0007669"/>
    <property type="project" value="TreeGrafter"/>
</dbReference>
<evidence type="ECO:0000256" key="1">
    <source>
        <dbReference type="ARBA" id="ARBA00004141"/>
    </source>
</evidence>
<dbReference type="GO" id="GO:0000329">
    <property type="term" value="C:fungal-type vacuole membrane"/>
    <property type="evidence" value="ECO:0007669"/>
    <property type="project" value="TreeGrafter"/>
</dbReference>
<evidence type="ECO:0000313" key="6">
    <source>
        <dbReference type="EMBL" id="TVY81867.1"/>
    </source>
</evidence>
<feature type="transmembrane region" description="Helical" evidence="5">
    <location>
        <begin position="126"/>
        <end position="150"/>
    </location>
</feature>
<evidence type="ECO:0000256" key="3">
    <source>
        <dbReference type="ARBA" id="ARBA00022989"/>
    </source>
</evidence>
<name>A0A8T9CBL0_9HELO</name>
<dbReference type="AlphaFoldDB" id="A0A8T9CBL0"/>
<accession>A0A8T9CBL0</accession>
<dbReference type="PANTHER" id="PTHR23501:SF33">
    <property type="entry name" value="MAJOR FACILITATOR SUPERFAMILY (MFS) PROFILE DOMAIN-CONTAINING PROTEIN"/>
    <property type="match status" value="1"/>
</dbReference>
<feature type="transmembrane region" description="Helical" evidence="5">
    <location>
        <begin position="83"/>
        <end position="105"/>
    </location>
</feature>
<dbReference type="EMBL" id="QGMK01000410">
    <property type="protein sequence ID" value="TVY81867.1"/>
    <property type="molecule type" value="Genomic_DNA"/>
</dbReference>
<feature type="transmembrane region" description="Helical" evidence="5">
    <location>
        <begin position="191"/>
        <end position="209"/>
    </location>
</feature>
<feature type="transmembrane region" description="Helical" evidence="5">
    <location>
        <begin position="162"/>
        <end position="184"/>
    </location>
</feature>
<dbReference type="Gene3D" id="1.20.1250.20">
    <property type="entry name" value="MFS general substrate transporter like domains"/>
    <property type="match status" value="1"/>
</dbReference>
<organism evidence="6 7">
    <name type="scientific">Lachnellula suecica</name>
    <dbReference type="NCBI Taxonomy" id="602035"/>
    <lineage>
        <taxon>Eukaryota</taxon>
        <taxon>Fungi</taxon>
        <taxon>Dikarya</taxon>
        <taxon>Ascomycota</taxon>
        <taxon>Pezizomycotina</taxon>
        <taxon>Leotiomycetes</taxon>
        <taxon>Helotiales</taxon>
        <taxon>Lachnaceae</taxon>
        <taxon>Lachnellula</taxon>
    </lineage>
</organism>
<protein>
    <submittedName>
        <fullName evidence="6">Multidrug resistance protein</fullName>
    </submittedName>
</protein>
<feature type="transmembrane region" description="Helical" evidence="5">
    <location>
        <begin position="18"/>
        <end position="36"/>
    </location>
</feature>
<gene>
    <name evidence="6" type="primary">fnx1_0</name>
    <name evidence="6" type="ORF">LSUE1_G005061</name>
</gene>
<evidence type="ECO:0000313" key="7">
    <source>
        <dbReference type="Proteomes" id="UP000469558"/>
    </source>
</evidence>
<evidence type="ECO:0000256" key="4">
    <source>
        <dbReference type="ARBA" id="ARBA00023136"/>
    </source>
</evidence>
<evidence type="ECO:0000256" key="5">
    <source>
        <dbReference type="SAM" id="Phobius"/>
    </source>
</evidence>